<dbReference type="Proteomes" id="UP000299102">
    <property type="component" value="Unassembled WGS sequence"/>
</dbReference>
<evidence type="ECO:0000313" key="3">
    <source>
        <dbReference type="Proteomes" id="UP000299102"/>
    </source>
</evidence>
<keyword evidence="3" id="KW-1185">Reference proteome</keyword>
<evidence type="ECO:0000256" key="1">
    <source>
        <dbReference type="SAM" id="MobiDB-lite"/>
    </source>
</evidence>
<name>A0A4C1SB78_EUMVA</name>
<feature type="region of interest" description="Disordered" evidence="1">
    <location>
        <begin position="95"/>
        <end position="114"/>
    </location>
</feature>
<reference evidence="2 3" key="1">
    <citation type="journal article" date="2019" name="Commun. Biol.">
        <title>The bagworm genome reveals a unique fibroin gene that provides high tensile strength.</title>
        <authorList>
            <person name="Kono N."/>
            <person name="Nakamura H."/>
            <person name="Ohtoshi R."/>
            <person name="Tomita M."/>
            <person name="Numata K."/>
            <person name="Arakawa K."/>
        </authorList>
    </citation>
    <scope>NUCLEOTIDE SEQUENCE [LARGE SCALE GENOMIC DNA]</scope>
</reference>
<dbReference type="EMBL" id="BGZK01003261">
    <property type="protein sequence ID" value="GBO99313.1"/>
    <property type="molecule type" value="Genomic_DNA"/>
</dbReference>
<protein>
    <submittedName>
        <fullName evidence="2">Uncharacterized protein</fullName>
    </submittedName>
</protein>
<dbReference type="AlphaFoldDB" id="A0A4C1SB78"/>
<proteinExistence type="predicted"/>
<gene>
    <name evidence="2" type="ORF">EVAR_100861_1</name>
</gene>
<evidence type="ECO:0000313" key="2">
    <source>
        <dbReference type="EMBL" id="GBO99313.1"/>
    </source>
</evidence>
<organism evidence="2 3">
    <name type="scientific">Eumeta variegata</name>
    <name type="common">Bagworm moth</name>
    <name type="synonym">Eumeta japonica</name>
    <dbReference type="NCBI Taxonomy" id="151549"/>
    <lineage>
        <taxon>Eukaryota</taxon>
        <taxon>Metazoa</taxon>
        <taxon>Ecdysozoa</taxon>
        <taxon>Arthropoda</taxon>
        <taxon>Hexapoda</taxon>
        <taxon>Insecta</taxon>
        <taxon>Pterygota</taxon>
        <taxon>Neoptera</taxon>
        <taxon>Endopterygota</taxon>
        <taxon>Lepidoptera</taxon>
        <taxon>Glossata</taxon>
        <taxon>Ditrysia</taxon>
        <taxon>Tineoidea</taxon>
        <taxon>Psychidae</taxon>
        <taxon>Oiketicinae</taxon>
        <taxon>Eumeta</taxon>
    </lineage>
</organism>
<comment type="caution">
    <text evidence="2">The sequence shown here is derived from an EMBL/GenBank/DDBJ whole genome shotgun (WGS) entry which is preliminary data.</text>
</comment>
<accession>A0A4C1SB78</accession>
<sequence length="327" mass="35653">MEHESIPIKEPTQTASLCSPVGKFRLRFQSTGWSDISDDYSDLFQFIVGNLPAPNPNQAHFSLRRPMANWRKLSQAYVASQGAVVEKPDKAAARTAAKNNNKKKSDTDVATSPSACTACPEATTRVRIEHGGPSYAENALKRILVKENIQYSDSLETPLDLLDGYLPIEEVKDDLCSQNLPVHATYAHKDTNGPSACVLCKQKDHTANYIGCPRAPKRALPREDRAAPARAFSNTLGYARAAAGPCSVPPAAKQNQPSTADDLKQLMLIISITDINEPAVLVKNSAAVNPTEKLISLIEHALLVEAIKIISFDSIKIYLLLHSIVSR</sequence>